<dbReference type="Proteomes" id="UP000029858">
    <property type="component" value="Unassembled WGS sequence"/>
</dbReference>
<dbReference type="EMBL" id="JRKQ01000001">
    <property type="protein sequence ID" value="KGJ23730.1"/>
    <property type="molecule type" value="Genomic_DNA"/>
</dbReference>
<protein>
    <submittedName>
        <fullName evidence="1">Uncharacterized protein</fullName>
    </submittedName>
</protein>
<organism evidence="1 2">
    <name type="scientific">Paracoccus sanguinis</name>
    <dbReference type="NCBI Taxonomy" id="1545044"/>
    <lineage>
        <taxon>Bacteria</taxon>
        <taxon>Pseudomonadati</taxon>
        <taxon>Pseudomonadota</taxon>
        <taxon>Alphaproteobacteria</taxon>
        <taxon>Rhodobacterales</taxon>
        <taxon>Paracoccaceae</taxon>
        <taxon>Paracoccus</taxon>
    </lineage>
</organism>
<proteinExistence type="predicted"/>
<evidence type="ECO:0000313" key="2">
    <source>
        <dbReference type="Proteomes" id="UP000029858"/>
    </source>
</evidence>
<dbReference type="AlphaFoldDB" id="A0A099GLJ9"/>
<reference evidence="1 2" key="1">
    <citation type="submission" date="2014-09" db="EMBL/GenBank/DDBJ databases">
        <authorList>
            <person name="McGinnis J.M."/>
            <person name="Wolfgang W.J."/>
        </authorList>
    </citation>
    <scope>NUCLEOTIDE SEQUENCE [LARGE SCALE GENOMIC DNA]</scope>
    <source>
        <strain evidence="1 2">5503</strain>
    </source>
</reference>
<sequence>MGDEIDSLPEISDAFYELMELDRAVFQRFNPEQLEGGESYEEPTPESIQQATDKFLAMSSVADLITEAKAAAKEYAAKHHPRDLDGLMMRSFDRFWATCLDEQGQTRAGHLER</sequence>
<comment type="caution">
    <text evidence="1">The sequence shown here is derived from an EMBL/GenBank/DDBJ whole genome shotgun (WGS) entry which is preliminary data.</text>
</comment>
<accession>A0A099GLJ9</accession>
<gene>
    <name evidence="1" type="ORF">IX56_00150</name>
</gene>
<name>A0A099GLJ9_9RHOB</name>
<evidence type="ECO:0000313" key="1">
    <source>
        <dbReference type="EMBL" id="KGJ23730.1"/>
    </source>
</evidence>
<reference evidence="1 2" key="2">
    <citation type="submission" date="2014-10" db="EMBL/GenBank/DDBJ databases">
        <title>Paracoccus sanguinis sp. nov., isolated from clinical specimens of New York State patients.</title>
        <authorList>
            <person name="Mingle L.A."/>
            <person name="Cole J.A."/>
            <person name="Lapierre P."/>
            <person name="Musser K.A."/>
        </authorList>
    </citation>
    <scope>NUCLEOTIDE SEQUENCE [LARGE SCALE GENOMIC DNA]</scope>
    <source>
        <strain evidence="1 2">5503</strain>
    </source>
</reference>